<proteinExistence type="predicted"/>
<feature type="region of interest" description="Disordered" evidence="1">
    <location>
        <begin position="1"/>
        <end position="112"/>
    </location>
</feature>
<protein>
    <submittedName>
        <fullName evidence="2">Uncharacterized protein</fullName>
    </submittedName>
</protein>
<feature type="compositionally biased region" description="Polar residues" evidence="1">
    <location>
        <begin position="85"/>
        <end position="101"/>
    </location>
</feature>
<sequence length="147" mass="15633">MPSIGTLALRRSNSPSPPAAVPSPITVPKRVWPKPTATTAFAYEPRPSSSSTTSSFASPISSIGTKTLKKQPSWTSRSSTSSATNDQLRTTVLHIPSSNSKRSVDSERAPSPGGYGKWGGFSFDFAHSSPKGFYVQSIAEFLGEGKR</sequence>
<evidence type="ECO:0000313" key="3">
    <source>
        <dbReference type="Proteomes" id="UP000572817"/>
    </source>
</evidence>
<name>A0A8H4IJF3_9PEZI</name>
<keyword evidence="3" id="KW-1185">Reference proteome</keyword>
<feature type="compositionally biased region" description="Low complexity" evidence="1">
    <location>
        <begin position="73"/>
        <end position="84"/>
    </location>
</feature>
<reference evidence="2" key="1">
    <citation type="submission" date="2020-04" db="EMBL/GenBank/DDBJ databases">
        <title>Genome Assembly and Annotation of Botryosphaeria dothidea sdau 11-99, a Latent Pathogen of Apple Fruit Ring Rot in China.</title>
        <authorList>
            <person name="Yu C."/>
            <person name="Diao Y."/>
            <person name="Lu Q."/>
            <person name="Zhao J."/>
            <person name="Cui S."/>
            <person name="Peng C."/>
            <person name="He B."/>
            <person name="Liu H."/>
        </authorList>
    </citation>
    <scope>NUCLEOTIDE SEQUENCE [LARGE SCALE GENOMIC DNA]</scope>
    <source>
        <strain evidence="2">Sdau11-99</strain>
    </source>
</reference>
<dbReference type="OrthoDB" id="3934906at2759"/>
<dbReference type="AlphaFoldDB" id="A0A8H4IJF3"/>
<accession>A0A8H4IJF3</accession>
<gene>
    <name evidence="2" type="ORF">GTA08_BOTSDO10438</name>
</gene>
<dbReference type="EMBL" id="WWBZ02000073">
    <property type="protein sequence ID" value="KAF4301919.1"/>
    <property type="molecule type" value="Genomic_DNA"/>
</dbReference>
<dbReference type="Proteomes" id="UP000572817">
    <property type="component" value="Unassembled WGS sequence"/>
</dbReference>
<comment type="caution">
    <text evidence="2">The sequence shown here is derived from an EMBL/GenBank/DDBJ whole genome shotgun (WGS) entry which is preliminary data.</text>
</comment>
<feature type="compositionally biased region" description="Low complexity" evidence="1">
    <location>
        <begin position="47"/>
        <end position="63"/>
    </location>
</feature>
<evidence type="ECO:0000313" key="2">
    <source>
        <dbReference type="EMBL" id="KAF4301919.1"/>
    </source>
</evidence>
<organism evidence="2 3">
    <name type="scientific">Botryosphaeria dothidea</name>
    <dbReference type="NCBI Taxonomy" id="55169"/>
    <lineage>
        <taxon>Eukaryota</taxon>
        <taxon>Fungi</taxon>
        <taxon>Dikarya</taxon>
        <taxon>Ascomycota</taxon>
        <taxon>Pezizomycotina</taxon>
        <taxon>Dothideomycetes</taxon>
        <taxon>Dothideomycetes incertae sedis</taxon>
        <taxon>Botryosphaeriales</taxon>
        <taxon>Botryosphaeriaceae</taxon>
        <taxon>Botryosphaeria</taxon>
    </lineage>
</organism>
<evidence type="ECO:0000256" key="1">
    <source>
        <dbReference type="SAM" id="MobiDB-lite"/>
    </source>
</evidence>